<feature type="domain" description="Glycosyltransferase 2-like" evidence="4">
    <location>
        <begin position="6"/>
        <end position="133"/>
    </location>
</feature>
<evidence type="ECO:0000256" key="3">
    <source>
        <dbReference type="ARBA" id="ARBA00022679"/>
    </source>
</evidence>
<dbReference type="GO" id="GO:0016757">
    <property type="term" value="F:glycosyltransferase activity"/>
    <property type="evidence" value="ECO:0007669"/>
    <property type="project" value="UniProtKB-KW"/>
</dbReference>
<keyword evidence="2" id="KW-0328">Glycosyltransferase</keyword>
<evidence type="ECO:0000256" key="2">
    <source>
        <dbReference type="ARBA" id="ARBA00022676"/>
    </source>
</evidence>
<accession>A0A6M4GWN8</accession>
<keyword evidence="3" id="KW-0808">Transferase</keyword>
<keyword evidence="6" id="KW-1185">Reference proteome</keyword>
<dbReference type="KEGG" id="uru:DSM104443_02793"/>
<evidence type="ECO:0000313" key="5">
    <source>
        <dbReference type="EMBL" id="QJR11711.1"/>
    </source>
</evidence>
<evidence type="ECO:0000313" key="6">
    <source>
        <dbReference type="Proteomes" id="UP000501534"/>
    </source>
</evidence>
<dbReference type="PANTHER" id="PTHR43179">
    <property type="entry name" value="RHAMNOSYLTRANSFERASE WBBL"/>
    <property type="match status" value="1"/>
</dbReference>
<proteinExistence type="inferred from homology"/>
<dbReference type="EMBL" id="CP053069">
    <property type="protein sequence ID" value="QJR11711.1"/>
    <property type="molecule type" value="Genomic_DNA"/>
</dbReference>
<comment type="similarity">
    <text evidence="1">Belongs to the glycosyltransferase 2 family.</text>
</comment>
<protein>
    <recommendedName>
        <fullName evidence="4">Glycosyltransferase 2-like domain-containing protein</fullName>
    </recommendedName>
</protein>
<dbReference type="AlphaFoldDB" id="A0A6M4GWN8"/>
<dbReference type="Proteomes" id="UP000501534">
    <property type="component" value="Chromosome"/>
</dbReference>
<dbReference type="RefSeq" id="WP_171093276.1">
    <property type="nucleotide sequence ID" value="NZ_CP053069.1"/>
</dbReference>
<dbReference type="InterPro" id="IPR001173">
    <property type="entry name" value="Glyco_trans_2-like"/>
</dbReference>
<sequence length="314" mass="35821">MKCRLTVVIPTYRRIDSVERLLTLLANQTIADQMQVVLVDQNEKGVLERELGISGRSRVEHIWLDRPNASLARNVGAKRSFGEYLLFLDDDLLPDAEFCERGIVFFQKYDFVRCLVPRLRDRAPEGSPSHGDETSGVRRQLVQKINSELYRITDTMSAAVFMARDAFFQSGGFDPLLFEFARTAEDQEFFLRLNFKGINLYYTPSISVVHDDSQAGGCDLRTTDYWVTREKCIKAWVYRYRIHRGGDLSLGLADLLRLSRSVFVNRAGLTSGVPSVRRQIGLLKAALHETSKFLVSYRGKYSVPKAIDHLVDEL</sequence>
<dbReference type="Pfam" id="PF00535">
    <property type="entry name" value="Glycos_transf_2"/>
    <property type="match status" value="1"/>
</dbReference>
<name>A0A6M4GWN8_9PROT</name>
<organism evidence="5 6">
    <name type="scientific">Usitatibacter rugosus</name>
    <dbReference type="NCBI Taxonomy" id="2732067"/>
    <lineage>
        <taxon>Bacteria</taxon>
        <taxon>Pseudomonadati</taxon>
        <taxon>Pseudomonadota</taxon>
        <taxon>Betaproteobacteria</taxon>
        <taxon>Nitrosomonadales</taxon>
        <taxon>Usitatibacteraceae</taxon>
        <taxon>Usitatibacter</taxon>
    </lineage>
</organism>
<gene>
    <name evidence="5" type="ORF">DSM104443_02793</name>
</gene>
<dbReference type="SUPFAM" id="SSF53448">
    <property type="entry name" value="Nucleotide-diphospho-sugar transferases"/>
    <property type="match status" value="1"/>
</dbReference>
<reference evidence="5 6" key="1">
    <citation type="submission" date="2020-04" db="EMBL/GenBank/DDBJ databases">
        <title>Usitatibacter rugosus gen. nov., sp. nov. and Usitatibacter palustris sp. nov., novel members of Usitatibacteraceae fam. nov. within the order Nitrosomonadales isolated from soil.</title>
        <authorList>
            <person name="Huber K.J."/>
            <person name="Neumann-Schaal M."/>
            <person name="Geppert A."/>
            <person name="Luckner M."/>
            <person name="Wanner G."/>
            <person name="Overmann J."/>
        </authorList>
    </citation>
    <scope>NUCLEOTIDE SEQUENCE [LARGE SCALE GENOMIC DNA]</scope>
    <source>
        <strain evidence="5 6">0125_3</strain>
    </source>
</reference>
<dbReference type="PANTHER" id="PTHR43179:SF12">
    <property type="entry name" value="GALACTOFURANOSYLTRANSFERASE GLFT2"/>
    <property type="match status" value="1"/>
</dbReference>
<dbReference type="InterPro" id="IPR029044">
    <property type="entry name" value="Nucleotide-diphossugar_trans"/>
</dbReference>
<dbReference type="Gene3D" id="3.90.550.10">
    <property type="entry name" value="Spore Coat Polysaccharide Biosynthesis Protein SpsA, Chain A"/>
    <property type="match status" value="1"/>
</dbReference>
<evidence type="ECO:0000256" key="1">
    <source>
        <dbReference type="ARBA" id="ARBA00006739"/>
    </source>
</evidence>
<evidence type="ECO:0000259" key="4">
    <source>
        <dbReference type="Pfam" id="PF00535"/>
    </source>
</evidence>